<dbReference type="STRING" id="228958.SAMN04488007_2958"/>
<keyword evidence="2" id="KW-0808">Transferase</keyword>
<evidence type="ECO:0000256" key="1">
    <source>
        <dbReference type="ARBA" id="ARBA00022676"/>
    </source>
</evidence>
<gene>
    <name evidence="4" type="ORF">SAMN04488007_2958</name>
</gene>
<keyword evidence="1" id="KW-0328">Glycosyltransferase</keyword>
<accession>A0A1M6S5S9</accession>
<keyword evidence="5" id="KW-1185">Reference proteome</keyword>
<dbReference type="GO" id="GO:0016787">
    <property type="term" value="F:hydrolase activity"/>
    <property type="evidence" value="ECO:0007669"/>
    <property type="project" value="UniProtKB-KW"/>
</dbReference>
<dbReference type="PANTHER" id="PTHR34106:SF5">
    <property type="entry name" value="GLYCOSIDASE"/>
    <property type="match status" value="1"/>
</dbReference>
<dbReference type="GO" id="GO:0016757">
    <property type="term" value="F:glycosyltransferase activity"/>
    <property type="evidence" value="ECO:0007669"/>
    <property type="project" value="UniProtKB-KW"/>
</dbReference>
<evidence type="ECO:0000313" key="5">
    <source>
        <dbReference type="Proteomes" id="UP000184314"/>
    </source>
</evidence>
<comment type="similarity">
    <text evidence="3">Belongs to the glycosyl hydrolase 130 family.</text>
</comment>
<reference evidence="5" key="1">
    <citation type="submission" date="2016-11" db="EMBL/GenBank/DDBJ databases">
        <authorList>
            <person name="Varghese N."/>
            <person name="Submissions S."/>
        </authorList>
    </citation>
    <scope>NUCLEOTIDE SEQUENCE [LARGE SCALE GENOMIC DNA]</scope>
    <source>
        <strain evidence="5">DSM 16478</strain>
    </source>
</reference>
<dbReference type="SUPFAM" id="SSF75005">
    <property type="entry name" value="Arabinanase/levansucrase/invertase"/>
    <property type="match status" value="1"/>
</dbReference>
<evidence type="ECO:0000313" key="4">
    <source>
        <dbReference type="EMBL" id="SHK39888.1"/>
    </source>
</evidence>
<proteinExistence type="inferred from homology"/>
<dbReference type="Pfam" id="PF04041">
    <property type="entry name" value="Glyco_hydro_130"/>
    <property type="match status" value="1"/>
</dbReference>
<dbReference type="AlphaFoldDB" id="A0A1M6S5S9"/>
<keyword evidence="4" id="KW-0378">Hydrolase</keyword>
<dbReference type="PIRSF" id="PIRSF016202">
    <property type="entry name" value="PH1107"/>
    <property type="match status" value="1"/>
</dbReference>
<evidence type="ECO:0000256" key="2">
    <source>
        <dbReference type="ARBA" id="ARBA00022679"/>
    </source>
</evidence>
<dbReference type="PANTHER" id="PTHR34106">
    <property type="entry name" value="GLYCOSIDASE"/>
    <property type="match status" value="1"/>
</dbReference>
<dbReference type="Proteomes" id="UP000184314">
    <property type="component" value="Unassembled WGS sequence"/>
</dbReference>
<evidence type="ECO:0000256" key="3">
    <source>
        <dbReference type="ARBA" id="ARBA00024356"/>
    </source>
</evidence>
<dbReference type="RefSeq" id="WP_073245452.1">
    <property type="nucleotide sequence ID" value="NZ_FQZX01000002.1"/>
</dbReference>
<dbReference type="OrthoDB" id="2534034at2"/>
<dbReference type="InterPro" id="IPR023296">
    <property type="entry name" value="Glyco_hydro_beta-prop_sf"/>
</dbReference>
<dbReference type="InterPro" id="IPR007184">
    <property type="entry name" value="Mannoside_phosphorylase"/>
</dbReference>
<protein>
    <submittedName>
        <fullName evidence="4">Predicted glycosyl hydrolase, GH43/DUF377 family</fullName>
    </submittedName>
</protein>
<dbReference type="Gene3D" id="2.115.10.20">
    <property type="entry name" value="Glycosyl hydrolase domain, family 43"/>
    <property type="match status" value="1"/>
</dbReference>
<dbReference type="EMBL" id="FQZX01000002">
    <property type="protein sequence ID" value="SHK39888.1"/>
    <property type="molecule type" value="Genomic_DNA"/>
</dbReference>
<name>A0A1M6S5S9_9FLAO</name>
<sequence length="374" mass="42042">MNNHIFLFLSLALLCFSCKNDKKQLNTNLEKPASPWLLGFQKTELNPIMKPDSTYTFLDPISKNEVRWQKADVFNPGAIVKNDTVFLLFRAEDNPDAILGERTSRVGLAYSTDGIHFTKYAKPVLFPDNDEFAKWDQPGGVEDPRIVETPEGTYIMLYTSWNNDVARLSSATSKDLKTWIKEGPVFENAFGGKYLNEWSKSGSIVTELVDGRLIAKRINGKYHMYWGELFVNVATSENGVDWEPSLTEKGDLLHSFKPTLNEFDSHLTEPGPPALYTDAGILLLYNGKNLSGDGATTKYPEGTYCGGQVLFDKNDPTNMLQRMEVPFICPSLPHEISGQYKAGTTFIQGLVYFNNKWFLYYGTADSMVGLAIKE</sequence>
<dbReference type="CDD" id="cd18610">
    <property type="entry name" value="GH130_BT3780-like"/>
    <property type="match status" value="1"/>
</dbReference>
<organism evidence="4 5">
    <name type="scientific">Maribacter aquivivus</name>
    <dbReference type="NCBI Taxonomy" id="228958"/>
    <lineage>
        <taxon>Bacteria</taxon>
        <taxon>Pseudomonadati</taxon>
        <taxon>Bacteroidota</taxon>
        <taxon>Flavobacteriia</taxon>
        <taxon>Flavobacteriales</taxon>
        <taxon>Flavobacteriaceae</taxon>
        <taxon>Maribacter</taxon>
    </lineage>
</organism>